<dbReference type="EMBL" id="GBRH01282462">
    <property type="protein sequence ID" value="JAD15433.1"/>
    <property type="molecule type" value="Transcribed_RNA"/>
</dbReference>
<sequence length="19" mass="2141">MLPYFIAAAPPTDSEHQRP</sequence>
<protein>
    <submittedName>
        <fullName evidence="1">Uncharacterized protein</fullName>
    </submittedName>
</protein>
<evidence type="ECO:0000313" key="1">
    <source>
        <dbReference type="EMBL" id="JAD15433.1"/>
    </source>
</evidence>
<organism evidence="1">
    <name type="scientific">Arundo donax</name>
    <name type="common">Giant reed</name>
    <name type="synonym">Donax arundinaceus</name>
    <dbReference type="NCBI Taxonomy" id="35708"/>
    <lineage>
        <taxon>Eukaryota</taxon>
        <taxon>Viridiplantae</taxon>
        <taxon>Streptophyta</taxon>
        <taxon>Embryophyta</taxon>
        <taxon>Tracheophyta</taxon>
        <taxon>Spermatophyta</taxon>
        <taxon>Magnoliopsida</taxon>
        <taxon>Liliopsida</taxon>
        <taxon>Poales</taxon>
        <taxon>Poaceae</taxon>
        <taxon>PACMAD clade</taxon>
        <taxon>Arundinoideae</taxon>
        <taxon>Arundineae</taxon>
        <taxon>Arundo</taxon>
    </lineage>
</organism>
<reference evidence="1" key="1">
    <citation type="submission" date="2014-09" db="EMBL/GenBank/DDBJ databases">
        <authorList>
            <person name="Magalhaes I.L.F."/>
            <person name="Oliveira U."/>
            <person name="Santos F.R."/>
            <person name="Vidigal T.H.D.A."/>
            <person name="Brescovit A.D."/>
            <person name="Santos A.J."/>
        </authorList>
    </citation>
    <scope>NUCLEOTIDE SEQUENCE</scope>
    <source>
        <tissue evidence="1">Shoot tissue taken approximately 20 cm above the soil surface</tissue>
    </source>
</reference>
<name>A0A0A8XRM0_ARUDO</name>
<accession>A0A0A8XRM0</accession>
<dbReference type="AlphaFoldDB" id="A0A0A8XRM0"/>
<reference evidence="1" key="2">
    <citation type="journal article" date="2015" name="Data Brief">
        <title>Shoot transcriptome of the giant reed, Arundo donax.</title>
        <authorList>
            <person name="Barrero R.A."/>
            <person name="Guerrero F.D."/>
            <person name="Moolhuijzen P."/>
            <person name="Goolsby J.A."/>
            <person name="Tidwell J."/>
            <person name="Bellgard S.E."/>
            <person name="Bellgard M.I."/>
        </authorList>
    </citation>
    <scope>NUCLEOTIDE SEQUENCE</scope>
    <source>
        <tissue evidence="1">Shoot tissue taken approximately 20 cm above the soil surface</tissue>
    </source>
</reference>
<proteinExistence type="predicted"/>